<feature type="region of interest" description="Disordered" evidence="2">
    <location>
        <begin position="251"/>
        <end position="345"/>
    </location>
</feature>
<dbReference type="Pfam" id="PF11274">
    <property type="entry name" value="DUF3074"/>
    <property type="match status" value="1"/>
</dbReference>
<evidence type="ECO:0000259" key="3">
    <source>
        <dbReference type="Pfam" id="PF11274"/>
    </source>
</evidence>
<evidence type="ECO:0000313" key="5">
    <source>
        <dbReference type="Proteomes" id="UP000091956"/>
    </source>
</evidence>
<feature type="coiled-coil region" evidence="1">
    <location>
        <begin position="679"/>
        <end position="747"/>
    </location>
</feature>
<organism evidence="4 5">
    <name type="scientific">Pseudogymnoascus verrucosus</name>
    <dbReference type="NCBI Taxonomy" id="342668"/>
    <lineage>
        <taxon>Eukaryota</taxon>
        <taxon>Fungi</taxon>
        <taxon>Dikarya</taxon>
        <taxon>Ascomycota</taxon>
        <taxon>Pezizomycotina</taxon>
        <taxon>Leotiomycetes</taxon>
        <taxon>Thelebolales</taxon>
        <taxon>Thelebolaceae</taxon>
        <taxon>Pseudogymnoascus</taxon>
    </lineage>
</organism>
<dbReference type="AlphaFoldDB" id="A0A1B8GV24"/>
<sequence length="792" mass="85759">MAALQDALQTLSPIDAITVPQSPTDLETFLNTTFDTSQLLIDSIPLPATDSLPTRPRSSTTTSIASSASEITLSSARPDSPPPDVSKLQKAWGKPLRLAAKDNPLGMSVYKLAGTDGKGAWFARRSVHCGLGFERWKRALQQEFPETMKIHGGPGVGNIRGIGGERCVECREAGGGKMEVYHLSAQFPGPTTPRDFVTMLMTTERREEGGPRQFMIVSKPCIHPQTPVRDGFIRGQYQSVEFIREVPVLPTPTKSASMNDLTAASQPAKSRKRAESQASSLNRSAVLRNANSSHPGPCPAPGHTPTRTPSEDRRQRGHTISFAGSRGVDAKGEYHDIPADDPERNPVEWIMLTRSDPGGSVPRFMVERGTPGSIVADAAKFLNWACSAALDVAGDEVPPRVDTATNESPEESETEIEHPAVPGEEPRPRPPPTPRAHPHPHPPHRASTEISLREFQTNGHLAGLDGVRDPPPNEHYTPPITTASLSPPEQNNRGVLSMVTNAASAISNFLPSAGYAAVLPHAQARERRYSTSSSSSSEEEGEGEGEGEGGTDLGSPSGGSYMSFESARERGSFDDADESADAAFVDAASVPPVYGVPAPLGPSSSEESAVLPDPAIRTVPPRPSSSSSLVVEDAGLLRARRRAAAAIEKEEGKFRERKRRLVEKVEKVRRKEGEGEKLRKAEERYLRDLAREESRLEREVERVERRRTREEAKVAKGKGEGEAEREVQVLRVERELLRRQVGELQRENTVLAMGIGRMEGGEKVLSELRGGRAESLGVVTAPPLGGKENVKV</sequence>
<evidence type="ECO:0000256" key="1">
    <source>
        <dbReference type="SAM" id="Coils"/>
    </source>
</evidence>
<dbReference type="SUPFAM" id="SSF55961">
    <property type="entry name" value="Bet v1-like"/>
    <property type="match status" value="1"/>
</dbReference>
<dbReference type="PANTHER" id="PTHR40370:SF1">
    <property type="entry name" value="DUF3074 DOMAIN-CONTAINING PROTEIN"/>
    <property type="match status" value="1"/>
</dbReference>
<keyword evidence="5" id="KW-1185">Reference proteome</keyword>
<proteinExistence type="predicted"/>
<feature type="compositionally biased region" description="Polar residues" evidence="2">
    <location>
        <begin position="479"/>
        <end position="492"/>
    </location>
</feature>
<dbReference type="Gene3D" id="3.30.530.20">
    <property type="match status" value="1"/>
</dbReference>
<feature type="region of interest" description="Disordered" evidence="2">
    <location>
        <begin position="396"/>
        <end position="446"/>
    </location>
</feature>
<dbReference type="PANTHER" id="PTHR40370">
    <property type="entry name" value="EXPRESSED PROTEIN"/>
    <property type="match status" value="1"/>
</dbReference>
<name>A0A1B8GV24_9PEZI</name>
<dbReference type="GeneID" id="28835553"/>
<reference evidence="5" key="2">
    <citation type="journal article" date="2018" name="Nat. Commun.">
        <title>Extreme sensitivity to ultraviolet light in the fungal pathogen causing white-nose syndrome of bats.</title>
        <authorList>
            <person name="Palmer J.M."/>
            <person name="Drees K.P."/>
            <person name="Foster J.T."/>
            <person name="Lindner D.L."/>
        </authorList>
    </citation>
    <scope>NUCLEOTIDE SEQUENCE [LARGE SCALE GENOMIC DNA]</scope>
    <source>
        <strain evidence="5">UAMH 10579</strain>
    </source>
</reference>
<dbReference type="OrthoDB" id="5403181at2759"/>
<feature type="region of interest" description="Disordered" evidence="2">
    <location>
        <begin position="526"/>
        <end position="579"/>
    </location>
</feature>
<feature type="compositionally biased region" description="Polar residues" evidence="2">
    <location>
        <begin position="276"/>
        <end position="294"/>
    </location>
</feature>
<dbReference type="RefSeq" id="XP_018133401.1">
    <property type="nucleotide sequence ID" value="XM_018271678.2"/>
</dbReference>
<dbReference type="EMBL" id="KV460211">
    <property type="protein sequence ID" value="OBT99668.1"/>
    <property type="molecule type" value="Genomic_DNA"/>
</dbReference>
<feature type="compositionally biased region" description="Acidic residues" evidence="2">
    <location>
        <begin position="537"/>
        <end position="549"/>
    </location>
</feature>
<gene>
    <name evidence="4" type="ORF">VE01_02167</name>
</gene>
<dbReference type="Proteomes" id="UP000091956">
    <property type="component" value="Unassembled WGS sequence"/>
</dbReference>
<feature type="region of interest" description="Disordered" evidence="2">
    <location>
        <begin position="461"/>
        <end position="492"/>
    </location>
</feature>
<feature type="domain" description="DUF3074" evidence="3">
    <location>
        <begin position="121"/>
        <end position="385"/>
    </location>
</feature>
<protein>
    <recommendedName>
        <fullName evidence="3">DUF3074 domain-containing protein</fullName>
    </recommendedName>
</protein>
<feature type="region of interest" description="Disordered" evidence="2">
    <location>
        <begin position="591"/>
        <end position="630"/>
    </location>
</feature>
<feature type="region of interest" description="Disordered" evidence="2">
    <location>
        <begin position="46"/>
        <end position="89"/>
    </location>
</feature>
<evidence type="ECO:0000313" key="4">
    <source>
        <dbReference type="EMBL" id="OBT99668.1"/>
    </source>
</evidence>
<feature type="compositionally biased region" description="Polar residues" evidence="2">
    <location>
        <begin position="252"/>
        <end position="268"/>
    </location>
</feature>
<feature type="compositionally biased region" description="Low complexity" evidence="2">
    <location>
        <begin position="51"/>
        <end position="75"/>
    </location>
</feature>
<accession>A0A1B8GV24</accession>
<dbReference type="InterPro" id="IPR024500">
    <property type="entry name" value="DUF3074"/>
</dbReference>
<feature type="compositionally biased region" description="Basic and acidic residues" evidence="2">
    <location>
        <begin position="328"/>
        <end position="345"/>
    </location>
</feature>
<reference evidence="4 5" key="1">
    <citation type="submission" date="2016-03" db="EMBL/GenBank/DDBJ databases">
        <title>Comparative genomics of Pseudogymnoascus destructans, the fungus causing white-nose syndrome of bats.</title>
        <authorList>
            <person name="Palmer J.M."/>
            <person name="Drees K.P."/>
            <person name="Foster J.T."/>
            <person name="Lindner D.L."/>
        </authorList>
    </citation>
    <scope>NUCLEOTIDE SEQUENCE [LARGE SCALE GENOMIC DNA]</scope>
    <source>
        <strain evidence="4 5">UAMH 10579</strain>
    </source>
</reference>
<evidence type="ECO:0000256" key="2">
    <source>
        <dbReference type="SAM" id="MobiDB-lite"/>
    </source>
</evidence>
<dbReference type="InterPro" id="IPR023393">
    <property type="entry name" value="START-like_dom_sf"/>
</dbReference>
<keyword evidence="1" id="KW-0175">Coiled coil</keyword>